<evidence type="ECO:0000313" key="1">
    <source>
        <dbReference type="EMBL" id="KAG0425393.1"/>
    </source>
</evidence>
<name>A0AC60PWI3_IXOPE</name>
<proteinExistence type="predicted"/>
<gene>
    <name evidence="1" type="ORF">HPB47_027451</name>
</gene>
<sequence>MHSLCPRLLVLLLLVDVHLCAWRRSLDKKEADLLAQVSKSGIVPDLIDAVPDAVFEVAFPAGKVLMGTALTPHQASEHPTDLVFPREEGAVYAIAMLDPDAPSRSDPKFRPILHWLVVNVAAGNVKAPVNLRRATVLMNYRGPKPPLGSGPHRYVFLAYKQKGTIASPQTLTVPLEKRFNFNMNKFALENGLGRPVAVNYFLAEDAYVDGQTPIMVWTLVVFSVLAGFVGRLFLFSS</sequence>
<accession>A0AC60PWI3</accession>
<keyword evidence="2" id="KW-1185">Reference proteome</keyword>
<dbReference type="Proteomes" id="UP000805193">
    <property type="component" value="Unassembled WGS sequence"/>
</dbReference>
<reference evidence="1 2" key="1">
    <citation type="journal article" date="2020" name="Cell">
        <title>Large-Scale Comparative Analyses of Tick Genomes Elucidate Their Genetic Diversity and Vector Capacities.</title>
        <authorList>
            <consortium name="Tick Genome and Microbiome Consortium (TIGMIC)"/>
            <person name="Jia N."/>
            <person name="Wang J."/>
            <person name="Shi W."/>
            <person name="Du L."/>
            <person name="Sun Y."/>
            <person name="Zhan W."/>
            <person name="Jiang J.F."/>
            <person name="Wang Q."/>
            <person name="Zhang B."/>
            <person name="Ji P."/>
            <person name="Bell-Sakyi L."/>
            <person name="Cui X.M."/>
            <person name="Yuan T.T."/>
            <person name="Jiang B.G."/>
            <person name="Yang W.F."/>
            <person name="Lam T.T."/>
            <person name="Chang Q.C."/>
            <person name="Ding S.J."/>
            <person name="Wang X.J."/>
            <person name="Zhu J.G."/>
            <person name="Ruan X.D."/>
            <person name="Zhao L."/>
            <person name="Wei J.T."/>
            <person name="Ye R.Z."/>
            <person name="Que T.C."/>
            <person name="Du C.H."/>
            <person name="Zhou Y.H."/>
            <person name="Cheng J.X."/>
            <person name="Dai P.F."/>
            <person name="Guo W.B."/>
            <person name="Han X.H."/>
            <person name="Huang E.J."/>
            <person name="Li L.F."/>
            <person name="Wei W."/>
            <person name="Gao Y.C."/>
            <person name="Liu J.Z."/>
            <person name="Shao H.Z."/>
            <person name="Wang X."/>
            <person name="Wang C.C."/>
            <person name="Yang T.C."/>
            <person name="Huo Q.B."/>
            <person name="Li W."/>
            <person name="Chen H.Y."/>
            <person name="Chen S.E."/>
            <person name="Zhou L.G."/>
            <person name="Ni X.B."/>
            <person name="Tian J.H."/>
            <person name="Sheng Y."/>
            <person name="Liu T."/>
            <person name="Pan Y.S."/>
            <person name="Xia L.Y."/>
            <person name="Li J."/>
            <person name="Zhao F."/>
            <person name="Cao W.C."/>
        </authorList>
    </citation>
    <scope>NUCLEOTIDE SEQUENCE [LARGE SCALE GENOMIC DNA]</scope>
    <source>
        <strain evidence="1">Iper-2018</strain>
    </source>
</reference>
<evidence type="ECO:0000313" key="2">
    <source>
        <dbReference type="Proteomes" id="UP000805193"/>
    </source>
</evidence>
<dbReference type="EMBL" id="JABSTQ010009851">
    <property type="protein sequence ID" value="KAG0425393.1"/>
    <property type="molecule type" value="Genomic_DNA"/>
</dbReference>
<organism evidence="1 2">
    <name type="scientific">Ixodes persulcatus</name>
    <name type="common">Taiga tick</name>
    <dbReference type="NCBI Taxonomy" id="34615"/>
    <lineage>
        <taxon>Eukaryota</taxon>
        <taxon>Metazoa</taxon>
        <taxon>Ecdysozoa</taxon>
        <taxon>Arthropoda</taxon>
        <taxon>Chelicerata</taxon>
        <taxon>Arachnida</taxon>
        <taxon>Acari</taxon>
        <taxon>Parasitiformes</taxon>
        <taxon>Ixodida</taxon>
        <taxon>Ixodoidea</taxon>
        <taxon>Ixodidae</taxon>
        <taxon>Ixodinae</taxon>
        <taxon>Ixodes</taxon>
    </lineage>
</organism>
<protein>
    <submittedName>
        <fullName evidence="1">Uncharacterized protein</fullName>
    </submittedName>
</protein>
<comment type="caution">
    <text evidence="1">The sequence shown here is derived from an EMBL/GenBank/DDBJ whole genome shotgun (WGS) entry which is preliminary data.</text>
</comment>